<dbReference type="KEGG" id="qsa:O6P43_023716"/>
<proteinExistence type="predicted"/>
<dbReference type="InterPro" id="IPR013103">
    <property type="entry name" value="RVT_2"/>
</dbReference>
<accession>A0AAD7LG15</accession>
<dbReference type="EMBL" id="JARAOO010000009">
    <property type="protein sequence ID" value="KAJ7957408.1"/>
    <property type="molecule type" value="Genomic_DNA"/>
</dbReference>
<feature type="region of interest" description="Disordered" evidence="1">
    <location>
        <begin position="205"/>
        <end position="238"/>
    </location>
</feature>
<organism evidence="3 4">
    <name type="scientific">Quillaja saponaria</name>
    <name type="common">Soap bark tree</name>
    <dbReference type="NCBI Taxonomy" id="32244"/>
    <lineage>
        <taxon>Eukaryota</taxon>
        <taxon>Viridiplantae</taxon>
        <taxon>Streptophyta</taxon>
        <taxon>Embryophyta</taxon>
        <taxon>Tracheophyta</taxon>
        <taxon>Spermatophyta</taxon>
        <taxon>Magnoliopsida</taxon>
        <taxon>eudicotyledons</taxon>
        <taxon>Gunneridae</taxon>
        <taxon>Pentapetalae</taxon>
        <taxon>rosids</taxon>
        <taxon>fabids</taxon>
        <taxon>Fabales</taxon>
        <taxon>Quillajaceae</taxon>
        <taxon>Quillaja</taxon>
    </lineage>
</organism>
<sequence>MLILCHSSTSTCAGNGTTASHGLVNPSACSRAPTSASYSRILTLPTDIFWRYLPSEIDNYQLGFINKHQLLSASRVLQIQNTNSKWWDHNRDRRKRHSNKASTAATTETKMKADVAAGEPSALVVAGGNGGKVLNSYVPISNSTWIIDSAATDHMTINSRQKVGFSKPISQDVDENREVEGNMDSSEPVDLEGDATQAIDVTQAAKVPNQSSSEDVLEPSRKQIPSRHNRGIPKPKYEPEISSKVKYPMSHYMSNNRLSGSNQSFVNQLSTVSIPNSVQEALGDSRWKVAMNEEMKSLIKNNTWELVDCPPGKKTVGCRWVYTVKFKVDGTIEQFKARLVAKGYTQTYGIDYTETFAPVAKINIIRVLLSLSSKLGLDIATI</sequence>
<evidence type="ECO:0000256" key="1">
    <source>
        <dbReference type="SAM" id="MobiDB-lite"/>
    </source>
</evidence>
<feature type="compositionally biased region" description="Basic residues" evidence="1">
    <location>
        <begin position="224"/>
        <end position="233"/>
    </location>
</feature>
<name>A0AAD7LG15_QUISA</name>
<comment type="caution">
    <text evidence="3">The sequence shown here is derived from an EMBL/GenBank/DDBJ whole genome shotgun (WGS) entry which is preliminary data.</text>
</comment>
<dbReference type="Proteomes" id="UP001163823">
    <property type="component" value="Chromosome 9"/>
</dbReference>
<dbReference type="AlphaFoldDB" id="A0AAD7LG15"/>
<reference evidence="3" key="1">
    <citation type="journal article" date="2023" name="Science">
        <title>Elucidation of the pathway for biosynthesis of saponin adjuvants from the soapbark tree.</title>
        <authorList>
            <person name="Reed J."/>
            <person name="Orme A."/>
            <person name="El-Demerdash A."/>
            <person name="Owen C."/>
            <person name="Martin L.B.B."/>
            <person name="Misra R.C."/>
            <person name="Kikuchi S."/>
            <person name="Rejzek M."/>
            <person name="Martin A.C."/>
            <person name="Harkess A."/>
            <person name="Leebens-Mack J."/>
            <person name="Louveau T."/>
            <person name="Stephenson M.J."/>
            <person name="Osbourn A."/>
        </authorList>
    </citation>
    <scope>NUCLEOTIDE SEQUENCE</scope>
    <source>
        <strain evidence="3">S10</strain>
    </source>
</reference>
<protein>
    <submittedName>
        <fullName evidence="3">Retrovirus-related Pol polyprotein from transposon TNT 1-94</fullName>
    </submittedName>
</protein>
<dbReference type="Pfam" id="PF07727">
    <property type="entry name" value="RVT_2"/>
    <property type="match status" value="1"/>
</dbReference>
<evidence type="ECO:0000313" key="3">
    <source>
        <dbReference type="EMBL" id="KAJ7957408.1"/>
    </source>
</evidence>
<gene>
    <name evidence="3" type="ORF">O6P43_023716</name>
</gene>
<feature type="domain" description="Reverse transcriptase Ty1/copia-type" evidence="2">
    <location>
        <begin position="301"/>
        <end position="374"/>
    </location>
</feature>
<evidence type="ECO:0000313" key="4">
    <source>
        <dbReference type="Proteomes" id="UP001163823"/>
    </source>
</evidence>
<evidence type="ECO:0000259" key="2">
    <source>
        <dbReference type="Pfam" id="PF07727"/>
    </source>
</evidence>
<keyword evidence="4" id="KW-1185">Reference proteome</keyword>